<proteinExistence type="predicted"/>
<protein>
    <recommendedName>
        <fullName evidence="3">HPr family phosphocarrier protein</fullName>
    </recommendedName>
</protein>
<name>A0ABY4HGN6_9BACI</name>
<evidence type="ECO:0008006" key="3">
    <source>
        <dbReference type="Google" id="ProtNLM"/>
    </source>
</evidence>
<dbReference type="InterPro" id="IPR035895">
    <property type="entry name" value="HPr-like_sf"/>
</dbReference>
<accession>A0ABY4HGN6</accession>
<reference evidence="1" key="1">
    <citation type="submission" date="2022-04" db="EMBL/GenBank/DDBJ databases">
        <title>Halobacillus sp. isolated from saltern.</title>
        <authorList>
            <person name="Won M."/>
            <person name="Lee C.-M."/>
            <person name="Woen H.-Y."/>
            <person name="Kwon S.-W."/>
        </authorList>
    </citation>
    <scope>NUCLEOTIDE SEQUENCE</scope>
    <source>
        <strain evidence="1">SSHM10-5</strain>
    </source>
</reference>
<dbReference type="EMBL" id="CP095075">
    <property type="protein sequence ID" value="UOR13020.1"/>
    <property type="molecule type" value="Genomic_DNA"/>
</dbReference>
<evidence type="ECO:0000313" key="1">
    <source>
        <dbReference type="EMBL" id="UOR13020.1"/>
    </source>
</evidence>
<gene>
    <name evidence="1" type="ORF">MUO15_05845</name>
</gene>
<sequence>MNHLSSYDIHFNRSLNTSQIMNLYKQATKHDYTVYLRQNNYIADAGHLPKLLSFFLLFDIDKPALLIIDGEDVNKAFEAIQKECQESVNEISCRTNYTSSQINHCASITV</sequence>
<dbReference type="RefSeq" id="WP_245034289.1">
    <property type="nucleotide sequence ID" value="NZ_CP095075.1"/>
</dbReference>
<dbReference type="SUPFAM" id="SSF55594">
    <property type="entry name" value="HPr-like"/>
    <property type="match status" value="1"/>
</dbReference>
<dbReference type="Proteomes" id="UP000830326">
    <property type="component" value="Chromosome"/>
</dbReference>
<keyword evidence="2" id="KW-1185">Reference proteome</keyword>
<evidence type="ECO:0000313" key="2">
    <source>
        <dbReference type="Proteomes" id="UP000830326"/>
    </source>
</evidence>
<organism evidence="1 2">
    <name type="scientific">Halobacillus amylolyticus</name>
    <dbReference type="NCBI Taxonomy" id="2932259"/>
    <lineage>
        <taxon>Bacteria</taxon>
        <taxon>Bacillati</taxon>
        <taxon>Bacillota</taxon>
        <taxon>Bacilli</taxon>
        <taxon>Bacillales</taxon>
        <taxon>Bacillaceae</taxon>
        <taxon>Halobacillus</taxon>
    </lineage>
</organism>